<evidence type="ECO:0000313" key="8">
    <source>
        <dbReference type="Proteomes" id="UP000612055"/>
    </source>
</evidence>
<dbReference type="EMBL" id="JAEHOE010000027">
    <property type="protein sequence ID" value="KAG2494952.1"/>
    <property type="molecule type" value="Genomic_DNA"/>
</dbReference>
<dbReference type="InterPro" id="IPR000286">
    <property type="entry name" value="HDACs"/>
</dbReference>
<dbReference type="Proteomes" id="UP000612055">
    <property type="component" value="Unassembled WGS sequence"/>
</dbReference>
<dbReference type="SUPFAM" id="SSF52768">
    <property type="entry name" value="Arginase/deacetylase"/>
    <property type="match status" value="1"/>
</dbReference>
<dbReference type="InterPro" id="IPR023801">
    <property type="entry name" value="His_deacetylse_dom"/>
</dbReference>
<dbReference type="GO" id="GO:0040029">
    <property type="term" value="P:epigenetic regulation of gene expression"/>
    <property type="evidence" value="ECO:0007669"/>
    <property type="project" value="TreeGrafter"/>
</dbReference>
<evidence type="ECO:0000256" key="4">
    <source>
        <dbReference type="ARBA" id="ARBA00022853"/>
    </source>
</evidence>
<dbReference type="PRINTS" id="PR01270">
    <property type="entry name" value="HDASUPER"/>
</dbReference>
<dbReference type="FunFam" id="3.40.800.20:FF:000008">
    <property type="entry name" value="Histone deacetylase"/>
    <property type="match status" value="1"/>
</dbReference>
<name>A0A836C0I8_9CHLO</name>
<sequence>MTRKNKVAYFYDSEFQEFYFGQNHPMKPHRLAMTHRLVMGYGLHKKMDVFRPRRAHPAELAQFHTEDYIEFLSRVTPDTASKLTAQLRQYNINDDCPIFDNMFKFCQLYAGASIEGATKLNHGLCDIAINWSGGLHHAKKGEASGFCYVNDLVLAILELLKYHARVLYIDIDVHHGDGVEEAFYLSDRVMTVSFHKYGDYFFPGTGDLADAGELNGKYYAINVPLRDGTNDDTFHSLFKPIMRKTIEVFQPGAIVFQCGADSLAHDRLGCFNMSLKGHAEAIRFMKEFGLPMLVTGGGGYTKHNVARCWTYETAMLTDTVIPEQLPRSEYHEYFAPDFSLNVSAHKVMDDNNPKAEVERIRRTILERLRHLQHAPGVQMHEVPPDFRVPRYNYDEEPLEERVGKYARDHLIIRDEEAAGLGEGGAPGAASAAAAAPGSAAAAAPGSAAAAAPGSAAAAAPCSAAAAAPGSAAAAAPGSAAAAAPGSAAAAAPGSAAAAAPGSAAAAAPGSAAAAAPGSAAAAAPGSAAAAAPGSAAAAAPGSAAAAAPGSAAAAAPGSAAAAAPGSAAAAAPGSAAAAAPGSAAAAAPGSAAAAAPGSAAAAATARPGGP</sequence>
<dbReference type="InterPro" id="IPR003084">
    <property type="entry name" value="HDAC_I/II"/>
</dbReference>
<comment type="similarity">
    <text evidence="1">Belongs to the histone deacetylase family. HD type 1 subfamily.</text>
</comment>
<dbReference type="EC" id="3.5.1.98" evidence="2"/>
<protein>
    <recommendedName>
        <fullName evidence="2">histone deacetylase</fullName>
        <ecNumber evidence="2">3.5.1.98</ecNumber>
    </recommendedName>
</protein>
<proteinExistence type="inferred from homology"/>
<dbReference type="InterPro" id="IPR037138">
    <property type="entry name" value="His_deacetylse_dom_sf"/>
</dbReference>
<dbReference type="Gene3D" id="3.40.800.20">
    <property type="entry name" value="Histone deacetylase domain"/>
    <property type="match status" value="1"/>
</dbReference>
<dbReference type="GO" id="GO:0005634">
    <property type="term" value="C:nucleus"/>
    <property type="evidence" value="ECO:0007669"/>
    <property type="project" value="TreeGrafter"/>
</dbReference>
<keyword evidence="3" id="KW-0378">Hydrolase</keyword>
<evidence type="ECO:0000259" key="6">
    <source>
        <dbReference type="Pfam" id="PF00850"/>
    </source>
</evidence>
<dbReference type="PANTHER" id="PTHR10625">
    <property type="entry name" value="HISTONE DEACETYLASE HDAC1-RELATED"/>
    <property type="match status" value="1"/>
</dbReference>
<dbReference type="AlphaFoldDB" id="A0A836C0I8"/>
<evidence type="ECO:0000256" key="5">
    <source>
        <dbReference type="ARBA" id="ARBA00048287"/>
    </source>
</evidence>
<gene>
    <name evidence="7" type="ORF">HYH03_006887</name>
</gene>
<comment type="catalytic activity">
    <reaction evidence="5">
        <text>N(6)-acetyl-L-lysyl-[histone] + H2O = L-lysyl-[histone] + acetate</text>
        <dbReference type="Rhea" id="RHEA:58196"/>
        <dbReference type="Rhea" id="RHEA-COMP:9845"/>
        <dbReference type="Rhea" id="RHEA-COMP:11338"/>
        <dbReference type="ChEBI" id="CHEBI:15377"/>
        <dbReference type="ChEBI" id="CHEBI:29969"/>
        <dbReference type="ChEBI" id="CHEBI:30089"/>
        <dbReference type="ChEBI" id="CHEBI:61930"/>
        <dbReference type="EC" id="3.5.1.98"/>
    </reaction>
</comment>
<organism evidence="7 8">
    <name type="scientific">Edaphochlamys debaryana</name>
    <dbReference type="NCBI Taxonomy" id="47281"/>
    <lineage>
        <taxon>Eukaryota</taxon>
        <taxon>Viridiplantae</taxon>
        <taxon>Chlorophyta</taxon>
        <taxon>core chlorophytes</taxon>
        <taxon>Chlorophyceae</taxon>
        <taxon>CS clade</taxon>
        <taxon>Chlamydomonadales</taxon>
        <taxon>Chlamydomonadales incertae sedis</taxon>
        <taxon>Edaphochlamys</taxon>
    </lineage>
</organism>
<evidence type="ECO:0000313" key="7">
    <source>
        <dbReference type="EMBL" id="KAG2494952.1"/>
    </source>
</evidence>
<dbReference type="InterPro" id="IPR023696">
    <property type="entry name" value="Ureohydrolase_dom_sf"/>
</dbReference>
<evidence type="ECO:0000256" key="2">
    <source>
        <dbReference type="ARBA" id="ARBA00012111"/>
    </source>
</evidence>
<keyword evidence="8" id="KW-1185">Reference proteome</keyword>
<dbReference type="PRINTS" id="PR01271">
    <property type="entry name" value="HISDACETLASE"/>
</dbReference>
<accession>A0A836C0I8</accession>
<reference evidence="7" key="1">
    <citation type="journal article" date="2020" name="bioRxiv">
        <title>Comparative genomics of Chlamydomonas.</title>
        <authorList>
            <person name="Craig R.J."/>
            <person name="Hasan A.R."/>
            <person name="Ness R.W."/>
            <person name="Keightley P.D."/>
        </authorList>
    </citation>
    <scope>NUCLEOTIDE SEQUENCE</scope>
    <source>
        <strain evidence="7">CCAP 11/70</strain>
    </source>
</reference>
<evidence type="ECO:0000256" key="3">
    <source>
        <dbReference type="ARBA" id="ARBA00022801"/>
    </source>
</evidence>
<dbReference type="OrthoDB" id="1918432at2759"/>
<evidence type="ECO:0000256" key="1">
    <source>
        <dbReference type="ARBA" id="ARBA00006457"/>
    </source>
</evidence>
<dbReference type="GO" id="GO:0141221">
    <property type="term" value="F:histone deacetylase activity, hydrolytic mechanism"/>
    <property type="evidence" value="ECO:0007669"/>
    <property type="project" value="UniProtKB-EC"/>
</dbReference>
<feature type="domain" description="Histone deacetylase" evidence="6">
    <location>
        <begin position="24"/>
        <end position="315"/>
    </location>
</feature>
<dbReference type="PANTHER" id="PTHR10625:SF39">
    <property type="entry name" value="HISTONE DEACETYLASE 9"/>
    <property type="match status" value="1"/>
</dbReference>
<keyword evidence="4" id="KW-0156">Chromatin regulator</keyword>
<dbReference type="Pfam" id="PF00850">
    <property type="entry name" value="Hist_deacetyl"/>
    <property type="match status" value="1"/>
</dbReference>
<comment type="caution">
    <text evidence="7">The sequence shown here is derived from an EMBL/GenBank/DDBJ whole genome shotgun (WGS) entry which is preliminary data.</text>
</comment>